<reference evidence="2 3" key="1">
    <citation type="submission" date="2018-11" db="EMBL/GenBank/DDBJ databases">
        <authorList>
            <consortium name="Pathogen Informatics"/>
        </authorList>
    </citation>
    <scope>NUCLEOTIDE SEQUENCE [LARGE SCALE GENOMIC DNA]</scope>
</reference>
<feature type="region of interest" description="Disordered" evidence="1">
    <location>
        <begin position="59"/>
        <end position="88"/>
    </location>
</feature>
<evidence type="ECO:0000256" key="1">
    <source>
        <dbReference type="SAM" id="MobiDB-lite"/>
    </source>
</evidence>
<name>A0A3P7LZH5_DIBLA</name>
<evidence type="ECO:0000313" key="2">
    <source>
        <dbReference type="EMBL" id="VDN22415.1"/>
    </source>
</evidence>
<dbReference type="Proteomes" id="UP000281553">
    <property type="component" value="Unassembled WGS sequence"/>
</dbReference>
<sequence>MDQESHSNLAHGTSAFQNNALSHDNSDSVLNAGYSIPGDPSHLQQQLKYGSNAHSLQQIHPGQVSSTSTQGTDLPGTSSNQVPKFQPGASEVTARVPTVQNPVNAYMVPPSCPVISNHLEVGGAKPPAQRFVGTSATLAQSDPDCFVLRQHSEISSVLSLYYDYFLRAESPEHKLLNSGY</sequence>
<organism evidence="2 3">
    <name type="scientific">Dibothriocephalus latus</name>
    <name type="common">Fish tapeworm</name>
    <name type="synonym">Diphyllobothrium latum</name>
    <dbReference type="NCBI Taxonomy" id="60516"/>
    <lineage>
        <taxon>Eukaryota</taxon>
        <taxon>Metazoa</taxon>
        <taxon>Spiralia</taxon>
        <taxon>Lophotrochozoa</taxon>
        <taxon>Platyhelminthes</taxon>
        <taxon>Cestoda</taxon>
        <taxon>Eucestoda</taxon>
        <taxon>Diphyllobothriidea</taxon>
        <taxon>Diphyllobothriidae</taxon>
        <taxon>Dibothriocephalus</taxon>
    </lineage>
</organism>
<proteinExistence type="predicted"/>
<accession>A0A3P7LZH5</accession>
<dbReference type="EMBL" id="UYRU01072569">
    <property type="protein sequence ID" value="VDN22415.1"/>
    <property type="molecule type" value="Genomic_DNA"/>
</dbReference>
<protein>
    <submittedName>
        <fullName evidence="2">Uncharacterized protein</fullName>
    </submittedName>
</protein>
<evidence type="ECO:0000313" key="3">
    <source>
        <dbReference type="Proteomes" id="UP000281553"/>
    </source>
</evidence>
<feature type="compositionally biased region" description="Polar residues" evidence="1">
    <location>
        <begin position="59"/>
        <end position="83"/>
    </location>
</feature>
<keyword evidence="3" id="KW-1185">Reference proteome</keyword>
<dbReference type="AlphaFoldDB" id="A0A3P7LZH5"/>
<gene>
    <name evidence="2" type="ORF">DILT_LOCUS14050</name>
</gene>